<protein>
    <submittedName>
        <fullName evidence="1">Uncharacterized protein</fullName>
    </submittedName>
</protein>
<comment type="caution">
    <text evidence="1">The sequence shown here is derived from an EMBL/GenBank/DDBJ whole genome shotgun (WGS) entry which is preliminary data.</text>
</comment>
<evidence type="ECO:0000313" key="2">
    <source>
        <dbReference type="Proteomes" id="UP001054945"/>
    </source>
</evidence>
<dbReference type="Proteomes" id="UP001054945">
    <property type="component" value="Unassembled WGS sequence"/>
</dbReference>
<reference evidence="1 2" key="1">
    <citation type="submission" date="2021-06" db="EMBL/GenBank/DDBJ databases">
        <title>Caerostris extrusa draft genome.</title>
        <authorList>
            <person name="Kono N."/>
            <person name="Arakawa K."/>
        </authorList>
    </citation>
    <scope>NUCLEOTIDE SEQUENCE [LARGE SCALE GENOMIC DNA]</scope>
</reference>
<organism evidence="1 2">
    <name type="scientific">Caerostris extrusa</name>
    <name type="common">Bark spider</name>
    <name type="synonym">Caerostris bankana</name>
    <dbReference type="NCBI Taxonomy" id="172846"/>
    <lineage>
        <taxon>Eukaryota</taxon>
        <taxon>Metazoa</taxon>
        <taxon>Ecdysozoa</taxon>
        <taxon>Arthropoda</taxon>
        <taxon>Chelicerata</taxon>
        <taxon>Arachnida</taxon>
        <taxon>Araneae</taxon>
        <taxon>Araneomorphae</taxon>
        <taxon>Entelegynae</taxon>
        <taxon>Araneoidea</taxon>
        <taxon>Araneidae</taxon>
        <taxon>Caerostris</taxon>
    </lineage>
</organism>
<proteinExistence type="predicted"/>
<gene>
    <name evidence="1" type="ORF">CEXT_775391</name>
</gene>
<sequence length="283" mass="31697">MRRMIGRRGSFVSMLAKAEEVPFWFWFRFLSCYRVGKGHPMRNQTWIDGRSSQLTSGAGFLFIHGYSASTSTLTPTSYIPWVTSEDKGIGQMIGRGRIFVLMLARGEEVLLVLVPLFFLDIGVGKGYWASDEESDIDRWPQFSVDLRGSIFIYSWLLCFYIYFNSDSYPPVADFRGLRNRADDRKRENLRLDSGESGGGDGFLFGSGSAFLLDIGVGKGHPMRNQTLIDGRSSQLTSGAGFLFNHFYSASTSTLTSTPSCHGRLPGIKGGQMIGRGEFWAVYW</sequence>
<name>A0AAV4ML81_CAEEX</name>
<accession>A0AAV4ML81</accession>
<dbReference type="EMBL" id="BPLR01002291">
    <property type="protein sequence ID" value="GIX72221.1"/>
    <property type="molecule type" value="Genomic_DNA"/>
</dbReference>
<dbReference type="AlphaFoldDB" id="A0AAV4ML81"/>
<evidence type="ECO:0000313" key="1">
    <source>
        <dbReference type="EMBL" id="GIX72221.1"/>
    </source>
</evidence>
<keyword evidence="2" id="KW-1185">Reference proteome</keyword>